<organism evidence="1 2">
    <name type="scientific">Gottfriedia luciferensis</name>
    <dbReference type="NCBI Taxonomy" id="178774"/>
    <lineage>
        <taxon>Bacteria</taxon>
        <taxon>Bacillati</taxon>
        <taxon>Bacillota</taxon>
        <taxon>Bacilli</taxon>
        <taxon>Bacillales</taxon>
        <taxon>Bacillaceae</taxon>
        <taxon>Gottfriedia</taxon>
    </lineage>
</organism>
<gene>
    <name evidence="1" type="ORF">BED47_20340</name>
</gene>
<evidence type="ECO:0000313" key="2">
    <source>
        <dbReference type="Proteomes" id="UP000094580"/>
    </source>
</evidence>
<name>A0ABX2ZZ48_9BACI</name>
<dbReference type="PROSITE" id="PS51257">
    <property type="entry name" value="PROKAR_LIPOPROTEIN"/>
    <property type="match status" value="1"/>
</dbReference>
<proteinExistence type="predicted"/>
<sequence length="105" mass="11857">MRKNFSILMLTFLLFLVIGCEKNNNEDIQGIAYASLTRTEQAALSDKHGVVKKVESIPNQATLFNKNYHKDKLYSVTFNGDNPEEKIVIYIDTETNKKVGMIGGE</sequence>
<comment type="caution">
    <text evidence="1">The sequence shown here is derived from an EMBL/GenBank/DDBJ whole genome shotgun (WGS) entry which is preliminary data.</text>
</comment>
<protein>
    <recommendedName>
        <fullName evidence="3">PepSY domain-containing protein</fullName>
    </recommendedName>
</protein>
<accession>A0ABX2ZZ48</accession>
<dbReference type="RefSeq" id="WP_069033420.1">
    <property type="nucleotide sequence ID" value="NZ_MDKC01000009.1"/>
</dbReference>
<dbReference type="Proteomes" id="UP000094580">
    <property type="component" value="Unassembled WGS sequence"/>
</dbReference>
<keyword evidence="2" id="KW-1185">Reference proteome</keyword>
<evidence type="ECO:0008006" key="3">
    <source>
        <dbReference type="Google" id="ProtNLM"/>
    </source>
</evidence>
<evidence type="ECO:0000313" key="1">
    <source>
        <dbReference type="EMBL" id="ODG92328.1"/>
    </source>
</evidence>
<dbReference type="EMBL" id="MDKC01000009">
    <property type="protein sequence ID" value="ODG92328.1"/>
    <property type="molecule type" value="Genomic_DNA"/>
</dbReference>
<reference evidence="1 2" key="1">
    <citation type="submission" date="2016-07" db="EMBL/GenBank/DDBJ databases">
        <authorList>
            <person name="Townsley L."/>
            <person name="Shank E.A."/>
        </authorList>
    </citation>
    <scope>NUCLEOTIDE SEQUENCE [LARGE SCALE GENOMIC DNA]</scope>
    <source>
        <strain evidence="1 2">CH01</strain>
    </source>
</reference>